<comment type="caution">
    <text evidence="1">The sequence shown here is derived from an EMBL/GenBank/DDBJ whole genome shotgun (WGS) entry which is preliminary data.</text>
</comment>
<organism evidence="1 2">
    <name type="scientific">Dreissena polymorpha</name>
    <name type="common">Zebra mussel</name>
    <name type="synonym">Mytilus polymorpha</name>
    <dbReference type="NCBI Taxonomy" id="45954"/>
    <lineage>
        <taxon>Eukaryota</taxon>
        <taxon>Metazoa</taxon>
        <taxon>Spiralia</taxon>
        <taxon>Lophotrochozoa</taxon>
        <taxon>Mollusca</taxon>
        <taxon>Bivalvia</taxon>
        <taxon>Autobranchia</taxon>
        <taxon>Heteroconchia</taxon>
        <taxon>Euheterodonta</taxon>
        <taxon>Imparidentia</taxon>
        <taxon>Neoheterodontei</taxon>
        <taxon>Myida</taxon>
        <taxon>Dreissenoidea</taxon>
        <taxon>Dreissenidae</taxon>
        <taxon>Dreissena</taxon>
    </lineage>
</organism>
<proteinExistence type="predicted"/>
<dbReference type="Proteomes" id="UP000828390">
    <property type="component" value="Unassembled WGS sequence"/>
</dbReference>
<keyword evidence="2" id="KW-1185">Reference proteome</keyword>
<sequence>MGESINGLMFCVSGVSDAISCYVCDGTRNGDPCRDGSFDSSSSVVVVTPGCVVCATYTAEAFGSDTIV</sequence>
<evidence type="ECO:0000313" key="2">
    <source>
        <dbReference type="Proteomes" id="UP000828390"/>
    </source>
</evidence>
<accession>A0A9D4GHN8</accession>
<protein>
    <submittedName>
        <fullName evidence="1">Uncharacterized protein</fullName>
    </submittedName>
</protein>
<name>A0A9D4GHN8_DREPO</name>
<dbReference type="EMBL" id="JAIWYP010000006">
    <property type="protein sequence ID" value="KAH3814172.1"/>
    <property type="molecule type" value="Genomic_DNA"/>
</dbReference>
<evidence type="ECO:0000313" key="1">
    <source>
        <dbReference type="EMBL" id="KAH3814172.1"/>
    </source>
</evidence>
<reference evidence="1" key="2">
    <citation type="submission" date="2020-11" db="EMBL/GenBank/DDBJ databases">
        <authorList>
            <person name="McCartney M.A."/>
            <person name="Auch B."/>
            <person name="Kono T."/>
            <person name="Mallez S."/>
            <person name="Becker A."/>
            <person name="Gohl D.M."/>
            <person name="Silverstein K.A.T."/>
            <person name="Koren S."/>
            <person name="Bechman K.B."/>
            <person name="Herman A."/>
            <person name="Abrahante J.E."/>
            <person name="Garbe J."/>
        </authorList>
    </citation>
    <scope>NUCLEOTIDE SEQUENCE</scope>
    <source>
        <strain evidence="1">Duluth1</strain>
        <tissue evidence="1">Whole animal</tissue>
    </source>
</reference>
<reference evidence="1" key="1">
    <citation type="journal article" date="2019" name="bioRxiv">
        <title>The Genome of the Zebra Mussel, Dreissena polymorpha: A Resource for Invasive Species Research.</title>
        <authorList>
            <person name="McCartney M.A."/>
            <person name="Auch B."/>
            <person name="Kono T."/>
            <person name="Mallez S."/>
            <person name="Zhang Y."/>
            <person name="Obille A."/>
            <person name="Becker A."/>
            <person name="Abrahante J.E."/>
            <person name="Garbe J."/>
            <person name="Badalamenti J.P."/>
            <person name="Herman A."/>
            <person name="Mangelson H."/>
            <person name="Liachko I."/>
            <person name="Sullivan S."/>
            <person name="Sone E.D."/>
            <person name="Koren S."/>
            <person name="Silverstein K.A.T."/>
            <person name="Beckman K.B."/>
            <person name="Gohl D.M."/>
        </authorList>
    </citation>
    <scope>NUCLEOTIDE SEQUENCE</scope>
    <source>
        <strain evidence="1">Duluth1</strain>
        <tissue evidence="1">Whole animal</tissue>
    </source>
</reference>
<gene>
    <name evidence="1" type="ORF">DPMN_142665</name>
</gene>
<dbReference type="AlphaFoldDB" id="A0A9D4GHN8"/>